<keyword evidence="2" id="KW-1133">Transmembrane helix</keyword>
<keyword evidence="2" id="KW-0812">Transmembrane</keyword>
<feature type="transmembrane region" description="Helical" evidence="2">
    <location>
        <begin position="213"/>
        <end position="230"/>
    </location>
</feature>
<evidence type="ECO:0000256" key="1">
    <source>
        <dbReference type="SAM" id="MobiDB-lite"/>
    </source>
</evidence>
<dbReference type="Proteomes" id="UP000234333">
    <property type="component" value="Unassembled WGS sequence"/>
</dbReference>
<evidence type="ECO:0000313" key="4">
    <source>
        <dbReference type="EMBL" id="SMX96785.1"/>
    </source>
</evidence>
<feature type="region of interest" description="Disordered" evidence="1">
    <location>
        <begin position="475"/>
        <end position="504"/>
    </location>
</feature>
<evidence type="ECO:0000256" key="2">
    <source>
        <dbReference type="SAM" id="Phobius"/>
    </source>
</evidence>
<feature type="domain" description="DUF8094" evidence="3">
    <location>
        <begin position="252"/>
        <end position="529"/>
    </location>
</feature>
<sequence length="539" mass="56064">MRYTLAVILMVVGVVVAGLGLLQKTLWAPDDTITATTQIDGSAPAVVVDPGMLNLYETPATLTAEGTGDLTIAQAPIESIDAWIGDSAAARITGLASEGGLTVEPKDGAEEVPNPAGADLWEAETTGSGTVSLDWDAEANRTGFLIAGSGQPGEVSSVTLSWPSNAATPWAIPLMIGGGVIFLIGLVLLFLGRRTAKREADRRQARQDRRRKLAEYGTAFAIVPVLALSACGPEELPKPEPSAAPTTPMAGVSSTQAERILGAVADGVAAADKDLDAKALEERATGPALDQRGAAYAVKKKVKDHDLPPAVAADDIVVNYTAATDTWPRVTSLITSAGDATQLLVLTQEDPRSDYKLWSQTRLVPGTELPEIADARQGSPLLDAEADGYAKTPKQTIADYAKALGSGADSKEAKSFEADDFAKSIWANQKEQRKSAEAGKASVKFSYDPGNQIVAQGTAGDAAVVTGVIEATSTITPQSEGGRTGTLTLSTPQKELTGESSTQKPVSTSTYQVLTFLVPKDGKVRLIGGLETLSGAKLG</sequence>
<name>A0A2H1KAF7_9MICO</name>
<evidence type="ECO:0000313" key="5">
    <source>
        <dbReference type="Proteomes" id="UP000234333"/>
    </source>
</evidence>
<dbReference type="Pfam" id="PF26366">
    <property type="entry name" value="DUF8094"/>
    <property type="match status" value="1"/>
</dbReference>
<gene>
    <name evidence="4" type="ORF">BC102111_03077</name>
</gene>
<dbReference type="EMBL" id="FXZC01000008">
    <property type="protein sequence ID" value="SMX96785.1"/>
    <property type="molecule type" value="Genomic_DNA"/>
</dbReference>
<keyword evidence="2" id="KW-0472">Membrane</keyword>
<dbReference type="GeneID" id="99773513"/>
<organism evidence="4 5">
    <name type="scientific">Brevibacterium casei CIP 102111</name>
    <dbReference type="NCBI Taxonomy" id="1255625"/>
    <lineage>
        <taxon>Bacteria</taxon>
        <taxon>Bacillati</taxon>
        <taxon>Actinomycetota</taxon>
        <taxon>Actinomycetes</taxon>
        <taxon>Micrococcales</taxon>
        <taxon>Brevibacteriaceae</taxon>
        <taxon>Brevibacterium</taxon>
    </lineage>
</organism>
<evidence type="ECO:0000259" key="3">
    <source>
        <dbReference type="Pfam" id="PF26366"/>
    </source>
</evidence>
<feature type="transmembrane region" description="Helical" evidence="2">
    <location>
        <begin position="170"/>
        <end position="192"/>
    </location>
</feature>
<dbReference type="AlphaFoldDB" id="A0A2H1KAF7"/>
<proteinExistence type="predicted"/>
<reference evidence="4 5" key="1">
    <citation type="submission" date="2017-03" db="EMBL/GenBank/DDBJ databases">
        <authorList>
            <person name="Afonso C.L."/>
            <person name="Miller P.J."/>
            <person name="Scott M.A."/>
            <person name="Spackman E."/>
            <person name="Goraichik I."/>
            <person name="Dimitrov K.M."/>
            <person name="Suarez D.L."/>
            <person name="Swayne D.E."/>
        </authorList>
    </citation>
    <scope>NUCLEOTIDE SEQUENCE [LARGE SCALE GENOMIC DNA]</scope>
    <source>
        <strain evidence="4 5">CIP 102111</strain>
    </source>
</reference>
<protein>
    <recommendedName>
        <fullName evidence="3">DUF8094 domain-containing protein</fullName>
    </recommendedName>
</protein>
<dbReference type="InterPro" id="IPR058407">
    <property type="entry name" value="DUF8094"/>
</dbReference>
<dbReference type="RefSeq" id="WP_232252476.1">
    <property type="nucleotide sequence ID" value="NZ_FXZC01000008.1"/>
</dbReference>
<accession>A0A2H1KAF7</accession>